<evidence type="ECO:0000313" key="4">
    <source>
        <dbReference type="EMBL" id="AAM97296.1"/>
    </source>
</evidence>
<dbReference type="Gene3D" id="2.40.420.20">
    <property type="match status" value="1"/>
</dbReference>
<dbReference type="GO" id="GO:0030313">
    <property type="term" value="C:cell envelope"/>
    <property type="evidence" value="ECO:0007669"/>
    <property type="project" value="UniProtKB-SubCell"/>
</dbReference>
<protein>
    <submittedName>
        <fullName evidence="4">RND family efflux transporter MFP subunit</fullName>
    </submittedName>
</protein>
<dbReference type="InterPro" id="IPR058792">
    <property type="entry name" value="Beta-barrel_RND_2"/>
</dbReference>
<evidence type="ECO:0000256" key="2">
    <source>
        <dbReference type="ARBA" id="ARBA00023054"/>
    </source>
</evidence>
<dbReference type="SUPFAM" id="SSF111369">
    <property type="entry name" value="HlyD-like secretion proteins"/>
    <property type="match status" value="2"/>
</dbReference>
<keyword evidence="2" id="KW-0175">Coiled coil</keyword>
<dbReference type="Gene3D" id="2.40.50.100">
    <property type="match status" value="1"/>
</dbReference>
<dbReference type="Gene3D" id="1.10.287.470">
    <property type="entry name" value="Helix hairpin bin"/>
    <property type="match status" value="1"/>
</dbReference>
<dbReference type="Pfam" id="PF25954">
    <property type="entry name" value="Beta-barrel_RND_2"/>
    <property type="match status" value="1"/>
</dbReference>
<evidence type="ECO:0000259" key="3">
    <source>
        <dbReference type="Pfam" id="PF25954"/>
    </source>
</evidence>
<organism evidence="4">
    <name type="scientific">uncultured bacterium CSLC2</name>
    <dbReference type="NCBI Taxonomy" id="1091571"/>
    <lineage>
        <taxon>Bacteria</taxon>
        <taxon>environmental samples</taxon>
    </lineage>
</organism>
<sequence>MNRVIITTCIACVVVAGGLGMIYYYVQAEQSQSVLVPFTVTERHLTSEVRISGSSKASETVDLAFKNSGIIDSVPVTVGQLVSTGTILMSLQSKTFKDRLSQARAAHNAQLATLQHIQDGTRPEQIAVSEAQLVAAETARENARHGLLAALGSAQSASDIAVRFTIDNQFITNPIQYNSVLTLTTSDSLLEADILSIRRQIQPSLASWSKRMLVLQSADVDTLLAAGVDMHAYLQHIARILDGLTQILTLNNATEFSSTEVAVASARATISSTDVALTAARGDLQNAQNAVTIQDRQLGLEKAGPTSAIALAQQAVVAGAQAYVAELHDELDDQSVAAPFTGIVTNIVAKRGEAAVAGTVAVSMISRGALKVEGYVPEVHYREITVGDPVRIELDAFPGQSFSGTLGLIDPAATLRDGVPNFKVTVYFINPDPRIRPGLTASGSIETADMPAVLSMPLAAVTGVGDTATVLRRVGGATIRTPVTLGVTGTDGFVEIVSGLKKGDVVLVNETKQYRIVPN</sequence>
<evidence type="ECO:0000256" key="1">
    <source>
        <dbReference type="ARBA" id="ARBA00004196"/>
    </source>
</evidence>
<proteinExistence type="predicted"/>
<comment type="subcellular location">
    <subcellularLocation>
        <location evidence="1">Cell envelope</location>
    </subcellularLocation>
</comment>
<dbReference type="Gene3D" id="2.40.30.170">
    <property type="match status" value="1"/>
</dbReference>
<dbReference type="InterPro" id="IPR050465">
    <property type="entry name" value="UPF0194_transport"/>
</dbReference>
<accession>Q8KP07</accession>
<reference evidence="4" key="2">
    <citation type="journal article" date="2011" name="J. Bacteriol.">
        <title>Long-chain N-acyl amino acid synthases are linked to the putative PEP-CTERM/exosortase protein-sorting system in Gram-negative bacteria.</title>
        <authorList>
            <person name="Craig J.W."/>
            <person name="Cherry M.A."/>
            <person name="Brady S.F."/>
        </authorList>
    </citation>
    <scope>NUCLEOTIDE SEQUENCE</scope>
</reference>
<dbReference type="EMBL" id="JF429413">
    <property type="protein sequence ID" value="AAM97296.1"/>
    <property type="molecule type" value="Genomic_DNA"/>
</dbReference>
<feature type="domain" description="CusB-like beta-barrel" evidence="3">
    <location>
        <begin position="374"/>
        <end position="447"/>
    </location>
</feature>
<name>Q8KP07_9BACT</name>
<dbReference type="PANTHER" id="PTHR32347:SF23">
    <property type="entry name" value="BLL5650 PROTEIN"/>
    <property type="match status" value="1"/>
</dbReference>
<reference evidence="4" key="1">
    <citation type="journal article" date="2002" name="J. Am. Chem. Soc.">
        <title>New natural product families from an environmental DNA (eDNA) gene cluster.</title>
        <authorList>
            <person name="Brady S.F."/>
            <person name="Chao C.J."/>
            <person name="Clardy J."/>
        </authorList>
    </citation>
    <scope>NUCLEOTIDE SEQUENCE</scope>
</reference>
<dbReference type="AlphaFoldDB" id="Q8KP07"/>
<dbReference type="PANTHER" id="PTHR32347">
    <property type="entry name" value="EFFLUX SYSTEM COMPONENT YKNX-RELATED"/>
    <property type="match status" value="1"/>
</dbReference>